<dbReference type="AlphaFoldDB" id="A0A9X1IDY7"/>
<dbReference type="EMBL" id="JAJAQI010000017">
    <property type="protein sequence ID" value="MCB4822647.1"/>
    <property type="molecule type" value="Genomic_DNA"/>
</dbReference>
<keyword evidence="3" id="KW-1185">Reference proteome</keyword>
<evidence type="ECO:0000256" key="1">
    <source>
        <dbReference type="SAM" id="MobiDB-lite"/>
    </source>
</evidence>
<evidence type="ECO:0000313" key="2">
    <source>
        <dbReference type="EMBL" id="MCB4822647.1"/>
    </source>
</evidence>
<evidence type="ECO:0000313" key="3">
    <source>
        <dbReference type="Proteomes" id="UP001139311"/>
    </source>
</evidence>
<protein>
    <submittedName>
        <fullName evidence="2">Uncharacterized protein</fullName>
    </submittedName>
</protein>
<gene>
    <name evidence="2" type="ORF">LHA35_12965</name>
</gene>
<proteinExistence type="predicted"/>
<sequence length="73" mass="7218">MSGTAAGSGETPLEAAARARAGEGCVDASPGMPRITGADQGVPQVQYQGRPAGAGAGDPSRRLGQYGMQQSCP</sequence>
<feature type="compositionally biased region" description="Low complexity" evidence="1">
    <location>
        <begin position="14"/>
        <end position="24"/>
    </location>
</feature>
<name>A0A9X1IDY7_9PROT</name>
<dbReference type="Proteomes" id="UP001139311">
    <property type="component" value="Unassembled WGS sequence"/>
</dbReference>
<reference evidence="2" key="1">
    <citation type="submission" date="2021-10" db="EMBL/GenBank/DDBJ databases">
        <title>Roseicella aerolatum sp. nov., isolated from aerosols of e-waste dismantling site.</title>
        <authorList>
            <person name="Qin T."/>
        </authorList>
    </citation>
    <scope>NUCLEOTIDE SEQUENCE</scope>
    <source>
        <strain evidence="2">GB24</strain>
    </source>
</reference>
<comment type="caution">
    <text evidence="2">The sequence shown here is derived from an EMBL/GenBank/DDBJ whole genome shotgun (WGS) entry which is preliminary data.</text>
</comment>
<feature type="region of interest" description="Disordered" evidence="1">
    <location>
        <begin position="1"/>
        <end position="73"/>
    </location>
</feature>
<dbReference type="RefSeq" id="WP_226608693.1">
    <property type="nucleotide sequence ID" value="NZ_JAJAQI010000017.1"/>
</dbReference>
<accession>A0A9X1IDY7</accession>
<organism evidence="2 3">
    <name type="scientific">Roseicella aerolata</name>
    <dbReference type="NCBI Taxonomy" id="2883479"/>
    <lineage>
        <taxon>Bacteria</taxon>
        <taxon>Pseudomonadati</taxon>
        <taxon>Pseudomonadota</taxon>
        <taxon>Alphaproteobacteria</taxon>
        <taxon>Acetobacterales</taxon>
        <taxon>Roseomonadaceae</taxon>
        <taxon>Roseicella</taxon>
    </lineage>
</organism>